<dbReference type="Gene3D" id="3.30.540.10">
    <property type="entry name" value="Fructose-1,6-Bisphosphatase, subunit A, domain 1"/>
    <property type="match status" value="1"/>
</dbReference>
<keyword evidence="5" id="KW-0378">Hydrolase</keyword>
<evidence type="ECO:0000256" key="3">
    <source>
        <dbReference type="ARBA" id="ARBA00013106"/>
    </source>
</evidence>
<proteinExistence type="predicted"/>
<feature type="binding site" evidence="7">
    <location>
        <position position="102"/>
    </location>
    <ligand>
        <name>Mg(2+)</name>
        <dbReference type="ChEBI" id="CHEBI:18420"/>
        <label>1</label>
        <note>catalytic</note>
    </ligand>
</feature>
<dbReference type="SUPFAM" id="SSF56655">
    <property type="entry name" value="Carbohydrate phosphatase"/>
    <property type="match status" value="1"/>
</dbReference>
<feature type="binding site" evidence="7">
    <location>
        <position position="123"/>
    </location>
    <ligand>
        <name>Mg(2+)</name>
        <dbReference type="ChEBI" id="CHEBI:18420"/>
        <label>1</label>
        <note>catalytic</note>
    </ligand>
</feature>
<dbReference type="PANTHER" id="PTHR20854">
    <property type="entry name" value="INOSITOL MONOPHOSPHATASE"/>
    <property type="match status" value="1"/>
</dbReference>
<dbReference type="CDD" id="cd01637">
    <property type="entry name" value="IMPase_like"/>
    <property type="match status" value="1"/>
</dbReference>
<feature type="binding site" evidence="7">
    <location>
        <position position="248"/>
    </location>
    <ligand>
        <name>Mg(2+)</name>
        <dbReference type="ChEBI" id="CHEBI:18420"/>
        <label>1</label>
        <note>catalytic</note>
    </ligand>
</feature>
<dbReference type="Proteomes" id="UP000198584">
    <property type="component" value="Unassembled WGS sequence"/>
</dbReference>
<evidence type="ECO:0000313" key="9">
    <source>
        <dbReference type="Proteomes" id="UP000198584"/>
    </source>
</evidence>
<dbReference type="InterPro" id="IPR000760">
    <property type="entry name" value="Inositol_monophosphatase-like"/>
</dbReference>
<dbReference type="EMBL" id="FNQR01000017">
    <property type="protein sequence ID" value="SEB11495.1"/>
    <property type="molecule type" value="Genomic_DNA"/>
</dbReference>
<dbReference type="AlphaFoldDB" id="A0A1H4GPH1"/>
<dbReference type="FunFam" id="3.30.540.10:FF:000003">
    <property type="entry name" value="Inositol-1-monophosphatase"/>
    <property type="match status" value="1"/>
</dbReference>
<dbReference type="PANTHER" id="PTHR20854:SF4">
    <property type="entry name" value="INOSITOL-1-MONOPHOSPHATASE-RELATED"/>
    <property type="match status" value="1"/>
</dbReference>
<evidence type="ECO:0000256" key="4">
    <source>
        <dbReference type="ARBA" id="ARBA00022723"/>
    </source>
</evidence>
<keyword evidence="9" id="KW-1185">Reference proteome</keyword>
<evidence type="ECO:0000313" key="8">
    <source>
        <dbReference type="EMBL" id="SEB11495.1"/>
    </source>
</evidence>
<dbReference type="GO" id="GO:0006020">
    <property type="term" value="P:inositol metabolic process"/>
    <property type="evidence" value="ECO:0007669"/>
    <property type="project" value="TreeGrafter"/>
</dbReference>
<evidence type="ECO:0000256" key="2">
    <source>
        <dbReference type="ARBA" id="ARBA00001946"/>
    </source>
</evidence>
<comment type="catalytic activity">
    <reaction evidence="1">
        <text>a myo-inositol phosphate + H2O = myo-inositol + phosphate</text>
        <dbReference type="Rhea" id="RHEA:24056"/>
        <dbReference type="ChEBI" id="CHEBI:15377"/>
        <dbReference type="ChEBI" id="CHEBI:17268"/>
        <dbReference type="ChEBI" id="CHEBI:43474"/>
        <dbReference type="ChEBI" id="CHEBI:84139"/>
        <dbReference type="EC" id="3.1.3.25"/>
    </reaction>
</comment>
<dbReference type="EC" id="3.1.3.25" evidence="3"/>
<protein>
    <recommendedName>
        <fullName evidence="3">inositol-phosphate phosphatase</fullName>
        <ecNumber evidence="3">3.1.3.25</ecNumber>
    </recommendedName>
</protein>
<reference evidence="8 9" key="1">
    <citation type="submission" date="2016-10" db="EMBL/GenBank/DDBJ databases">
        <authorList>
            <person name="de Groot N.N."/>
        </authorList>
    </citation>
    <scope>NUCLEOTIDE SEQUENCE [LARGE SCALE GENOMIC DNA]</scope>
    <source>
        <strain evidence="8 9">CCM7597</strain>
    </source>
</reference>
<dbReference type="PROSITE" id="PS00630">
    <property type="entry name" value="IMP_2"/>
    <property type="match status" value="1"/>
</dbReference>
<feature type="binding site" evidence="7">
    <location>
        <position position="120"/>
    </location>
    <ligand>
        <name>Mg(2+)</name>
        <dbReference type="ChEBI" id="CHEBI:18420"/>
        <label>1</label>
        <note>catalytic</note>
    </ligand>
</feature>
<organism evidence="8 9">
    <name type="scientific">Thalassobacillus cyri</name>
    <dbReference type="NCBI Taxonomy" id="571932"/>
    <lineage>
        <taxon>Bacteria</taxon>
        <taxon>Bacillati</taxon>
        <taxon>Bacillota</taxon>
        <taxon>Bacilli</taxon>
        <taxon>Bacillales</taxon>
        <taxon>Bacillaceae</taxon>
        <taxon>Thalassobacillus</taxon>
    </lineage>
</organism>
<dbReference type="Gene3D" id="3.40.190.80">
    <property type="match status" value="1"/>
</dbReference>
<gene>
    <name evidence="8" type="ORF">SAMN05421743_11774</name>
</gene>
<dbReference type="PRINTS" id="PR00377">
    <property type="entry name" value="IMPHPHTASES"/>
</dbReference>
<keyword evidence="4 7" id="KW-0479">Metal-binding</keyword>
<dbReference type="STRING" id="571932.SAMN05421743_11774"/>
<evidence type="ECO:0000256" key="5">
    <source>
        <dbReference type="ARBA" id="ARBA00022801"/>
    </source>
</evidence>
<dbReference type="PROSITE" id="PS00629">
    <property type="entry name" value="IMP_1"/>
    <property type="match status" value="1"/>
</dbReference>
<dbReference type="GO" id="GO:0008934">
    <property type="term" value="F:inositol monophosphate 1-phosphatase activity"/>
    <property type="evidence" value="ECO:0007669"/>
    <property type="project" value="TreeGrafter"/>
</dbReference>
<evidence type="ECO:0000256" key="1">
    <source>
        <dbReference type="ARBA" id="ARBA00001033"/>
    </source>
</evidence>
<dbReference type="GO" id="GO:0046854">
    <property type="term" value="P:phosphatidylinositol phosphate biosynthetic process"/>
    <property type="evidence" value="ECO:0007669"/>
    <property type="project" value="InterPro"/>
</dbReference>
<dbReference type="GO" id="GO:0007165">
    <property type="term" value="P:signal transduction"/>
    <property type="evidence" value="ECO:0007669"/>
    <property type="project" value="TreeGrafter"/>
</dbReference>
<keyword evidence="6 7" id="KW-0460">Magnesium</keyword>
<name>A0A1H4GPH1_9BACI</name>
<feature type="binding site" evidence="7">
    <location>
        <position position="122"/>
    </location>
    <ligand>
        <name>Mg(2+)</name>
        <dbReference type="ChEBI" id="CHEBI:18420"/>
        <label>1</label>
        <note>catalytic</note>
    </ligand>
</feature>
<dbReference type="InterPro" id="IPR020583">
    <property type="entry name" value="Inositol_monoP_metal-BS"/>
</dbReference>
<dbReference type="Pfam" id="PF00459">
    <property type="entry name" value="Inositol_P"/>
    <property type="match status" value="1"/>
</dbReference>
<accession>A0A1H4GPH1</accession>
<dbReference type="GO" id="GO:0046872">
    <property type="term" value="F:metal ion binding"/>
    <property type="evidence" value="ECO:0007669"/>
    <property type="project" value="UniProtKB-KW"/>
</dbReference>
<dbReference type="InterPro" id="IPR020550">
    <property type="entry name" value="Inositol_monophosphatase_CS"/>
</dbReference>
<evidence type="ECO:0000256" key="7">
    <source>
        <dbReference type="PIRSR" id="PIRSR600760-2"/>
    </source>
</evidence>
<evidence type="ECO:0000256" key="6">
    <source>
        <dbReference type="ARBA" id="ARBA00022842"/>
    </source>
</evidence>
<comment type="cofactor">
    <cofactor evidence="2 7">
        <name>Mg(2+)</name>
        <dbReference type="ChEBI" id="CHEBI:18420"/>
    </cofactor>
</comment>
<sequence>MPNYGSVKPGKNSVRLKQQQQLRIYVKGVLVMEKQARQQIFEQAKVWVLEAGEQIRKRMEQPFKVETKSNPNDLVTELDKDTERFFVEKIRSHYPEHQLFGEEGFGDDIQTLDGTVWIVDPIDGTMNFVHQKRNFAISIGIYYDGIGEIGLIYDVMADVLYTAIRGEGAYKNGEPLERLEEPQELDKSILAINSFWALRNKRVGEEGIHRLVEKVRGTRSFGSAALEFAFVAEGIIDGYLTMSLMPWDIAAGIVIVEEVGGITTQANGQPVNMLEKNSILTSHRDIHQEIVNEYVELKI</sequence>